<evidence type="ECO:0000313" key="2">
    <source>
        <dbReference type="Proteomes" id="UP001049176"/>
    </source>
</evidence>
<sequence>MAPCSPRIPSPTWLLGMTDDELAAFEAHIIAVCAEHRGRHWRDFDYRACVTVESKKLKYFIKFDIPRTLWPEFSTQSYIYDCAKSLCNGPRVPQALHYFENQGKAYLVMEHIWLRDESPPDLVEKTAEALNWLSEVPPPSEDLIGPIGGGLIHHRFFKDNRAPLAFSSVGALERYMNKGRKLLPGLATEVKPIVITNDPLIFTQSDMHVSNFGVDQCGNMVLFDFGDIGRLPLSFAKYTMGSHGNGSFIARVANLLRWPNLDNSNMFSMASVSSYLWMKANPALGLDEDGWPQSKKVKPQT</sequence>
<name>A0A9P7S4L5_9AGAR</name>
<dbReference type="GeneID" id="66074969"/>
<dbReference type="RefSeq" id="XP_043011578.1">
    <property type="nucleotide sequence ID" value="XM_043150490.1"/>
</dbReference>
<proteinExistence type="predicted"/>
<evidence type="ECO:0008006" key="3">
    <source>
        <dbReference type="Google" id="ProtNLM"/>
    </source>
</evidence>
<dbReference type="EMBL" id="CM032183">
    <property type="protein sequence ID" value="KAG7095108.1"/>
    <property type="molecule type" value="Genomic_DNA"/>
</dbReference>
<evidence type="ECO:0000313" key="1">
    <source>
        <dbReference type="EMBL" id="KAG7095108.1"/>
    </source>
</evidence>
<keyword evidence="2" id="KW-1185">Reference proteome</keyword>
<organism evidence="1 2">
    <name type="scientific">Marasmius oreades</name>
    <name type="common">fairy-ring Marasmius</name>
    <dbReference type="NCBI Taxonomy" id="181124"/>
    <lineage>
        <taxon>Eukaryota</taxon>
        <taxon>Fungi</taxon>
        <taxon>Dikarya</taxon>
        <taxon>Basidiomycota</taxon>
        <taxon>Agaricomycotina</taxon>
        <taxon>Agaricomycetes</taxon>
        <taxon>Agaricomycetidae</taxon>
        <taxon>Agaricales</taxon>
        <taxon>Marasmiineae</taxon>
        <taxon>Marasmiaceae</taxon>
        <taxon>Marasmius</taxon>
    </lineage>
</organism>
<dbReference type="OrthoDB" id="3250044at2759"/>
<dbReference type="InterPro" id="IPR011009">
    <property type="entry name" value="Kinase-like_dom_sf"/>
</dbReference>
<dbReference type="Proteomes" id="UP001049176">
    <property type="component" value="Chromosome 3"/>
</dbReference>
<gene>
    <name evidence="1" type="ORF">E1B28_005893</name>
</gene>
<accession>A0A9P7S4L5</accession>
<dbReference type="SUPFAM" id="SSF56112">
    <property type="entry name" value="Protein kinase-like (PK-like)"/>
    <property type="match status" value="1"/>
</dbReference>
<reference evidence="1" key="1">
    <citation type="journal article" date="2021" name="Genome Biol. Evol.">
        <title>The assembled and annotated genome of the fairy-ring fungus Marasmius oreades.</title>
        <authorList>
            <person name="Hiltunen M."/>
            <person name="Ament-Velasquez S.L."/>
            <person name="Johannesson H."/>
        </authorList>
    </citation>
    <scope>NUCLEOTIDE SEQUENCE</scope>
    <source>
        <strain evidence="1">03SP1</strain>
    </source>
</reference>
<protein>
    <recommendedName>
        <fullName evidence="3">Aminoglycoside phosphotransferase domain-containing protein</fullName>
    </recommendedName>
</protein>
<dbReference type="KEGG" id="more:E1B28_005893"/>
<comment type="caution">
    <text evidence="1">The sequence shown here is derived from an EMBL/GenBank/DDBJ whole genome shotgun (WGS) entry which is preliminary data.</text>
</comment>
<dbReference type="AlphaFoldDB" id="A0A9P7S4L5"/>